<keyword evidence="4 6" id="KW-0326">Glycosidase</keyword>
<proteinExistence type="inferred from homology"/>
<evidence type="ECO:0000256" key="4">
    <source>
        <dbReference type="ARBA" id="ARBA00023295"/>
    </source>
</evidence>
<dbReference type="PANTHER" id="PTHR43447">
    <property type="entry name" value="ALPHA-AMYLASE"/>
    <property type="match status" value="1"/>
</dbReference>
<evidence type="ECO:0000256" key="2">
    <source>
        <dbReference type="ARBA" id="ARBA00022801"/>
    </source>
</evidence>
<comment type="catalytic activity">
    <reaction evidence="6">
        <text>Endohydrolysis of (1-&gt;4)-alpha-D-glucosidic linkages in polysaccharides containing three or more (1-&gt;4)-alpha-linked D-glucose units.</text>
        <dbReference type="EC" id="3.2.1.1"/>
    </reaction>
</comment>
<dbReference type="SMART" id="SM00642">
    <property type="entry name" value="Aamy"/>
    <property type="match status" value="1"/>
</dbReference>
<keyword evidence="2 6" id="KW-0378">Hydrolase</keyword>
<dbReference type="Proteomes" id="UP001499959">
    <property type="component" value="Unassembled WGS sequence"/>
</dbReference>
<feature type="domain" description="Glycosyl hydrolase family 13 catalytic" evidence="8">
    <location>
        <begin position="53"/>
        <end position="407"/>
    </location>
</feature>
<dbReference type="SUPFAM" id="SSF51445">
    <property type="entry name" value="(Trans)glycosidases"/>
    <property type="match status" value="1"/>
</dbReference>
<evidence type="ECO:0000256" key="5">
    <source>
        <dbReference type="RuleBase" id="RU003615"/>
    </source>
</evidence>
<evidence type="ECO:0000256" key="3">
    <source>
        <dbReference type="ARBA" id="ARBA00023277"/>
    </source>
</evidence>
<sequence>MPSPVDTFAPNNAASNNAARRPTARKAHASHRMSRLCAALLLAAGVAGNAQADAILHAFNWRYADVQARAAEIQAAGYKAVLVAPAYKSAGSQWWARYQPQDYRVIHHPLGDTTTFRNMVSALNARGVHVYADVLLNHMANESGQRPDLNYPGTSIINLYNGNPTYYNGIRLFGNLGFNFLSASDFGEARCISNYTDVWQVQNWRLCGGGGDVGLPDLKNSSYVISQQQEYLRQLKALGVKGFRIDAAKHMPLSHINGVLTTDIKNGMYVFGEIITGAGAGEIEYDRFLQPYLQGTSHAAYDFPLQTQIRNAFSFSGSMSALVDPLAVGQALQGARAVTFTVTHDIPNNSGFRYALMDPTDETLAYAYLFGRNGGKPMVYSDNNESGDNRWVNAYNRNDIKGMIRFHNAVQGNDMQVLSHGSCHIIFRRGSLGIVGINKCGSTVNASVNMNNSVLWWYANYTDTLGSGSVVNIGSANYTFSLPARSARMWLR</sequence>
<evidence type="ECO:0000259" key="8">
    <source>
        <dbReference type="SMART" id="SM00642"/>
    </source>
</evidence>
<dbReference type="InterPro" id="IPR017853">
    <property type="entry name" value="GH"/>
</dbReference>
<evidence type="ECO:0000256" key="7">
    <source>
        <dbReference type="SAM" id="MobiDB-lite"/>
    </source>
</evidence>
<feature type="region of interest" description="Disordered" evidence="7">
    <location>
        <begin position="1"/>
        <end position="27"/>
    </location>
</feature>
<dbReference type="EC" id="3.2.1.1" evidence="6"/>
<gene>
    <name evidence="9" type="ORF">GCM10023307_30700</name>
</gene>
<comment type="similarity">
    <text evidence="1 5">Belongs to the glycosyl hydrolase 13 family.</text>
</comment>
<dbReference type="CDD" id="cd11315">
    <property type="entry name" value="AmyAc_bac1_AmyA"/>
    <property type="match status" value="1"/>
</dbReference>
<keyword evidence="10" id="KW-1185">Reference proteome</keyword>
<evidence type="ECO:0000256" key="1">
    <source>
        <dbReference type="ARBA" id="ARBA00008061"/>
    </source>
</evidence>
<dbReference type="EMBL" id="BAABJE010000017">
    <property type="protein sequence ID" value="GAA4801954.1"/>
    <property type="molecule type" value="Genomic_DNA"/>
</dbReference>
<dbReference type="Pfam" id="PF00128">
    <property type="entry name" value="Alpha-amylase"/>
    <property type="match status" value="1"/>
</dbReference>
<evidence type="ECO:0000313" key="10">
    <source>
        <dbReference type="Proteomes" id="UP001499959"/>
    </source>
</evidence>
<feature type="compositionally biased region" description="Low complexity" evidence="7">
    <location>
        <begin position="9"/>
        <end position="21"/>
    </location>
</feature>
<dbReference type="Gene3D" id="3.20.20.80">
    <property type="entry name" value="Glycosidases"/>
    <property type="match status" value="1"/>
</dbReference>
<organism evidence="9 10">
    <name type="scientific">Lysobacter hankyongensis</name>
    <dbReference type="NCBI Taxonomy" id="1176535"/>
    <lineage>
        <taxon>Bacteria</taxon>
        <taxon>Pseudomonadati</taxon>
        <taxon>Pseudomonadota</taxon>
        <taxon>Gammaproteobacteria</taxon>
        <taxon>Lysobacterales</taxon>
        <taxon>Lysobacteraceae</taxon>
        <taxon>Lysobacter</taxon>
    </lineage>
</organism>
<protein>
    <recommendedName>
        <fullName evidence="6">Alpha-amylase</fullName>
        <ecNumber evidence="6">3.2.1.1</ecNumber>
    </recommendedName>
</protein>
<dbReference type="InterPro" id="IPR006047">
    <property type="entry name" value="GH13_cat_dom"/>
</dbReference>
<dbReference type="InterPro" id="IPR006046">
    <property type="entry name" value="Alpha_amylase"/>
</dbReference>
<reference evidence="10" key="1">
    <citation type="journal article" date="2019" name="Int. J. Syst. Evol. Microbiol.">
        <title>The Global Catalogue of Microorganisms (GCM) 10K type strain sequencing project: providing services to taxonomists for standard genome sequencing and annotation.</title>
        <authorList>
            <consortium name="The Broad Institute Genomics Platform"/>
            <consortium name="The Broad Institute Genome Sequencing Center for Infectious Disease"/>
            <person name="Wu L."/>
            <person name="Ma J."/>
        </authorList>
    </citation>
    <scope>NUCLEOTIDE SEQUENCE [LARGE SCALE GENOMIC DNA]</scope>
    <source>
        <strain evidence="10">JCM 18204</strain>
    </source>
</reference>
<accession>A0ABP9BZP7</accession>
<comment type="caution">
    <text evidence="9">The sequence shown here is derived from an EMBL/GenBank/DDBJ whole genome shotgun (WGS) entry which is preliminary data.</text>
</comment>
<dbReference type="PRINTS" id="PR00110">
    <property type="entry name" value="ALPHAAMYLASE"/>
</dbReference>
<evidence type="ECO:0000313" key="9">
    <source>
        <dbReference type="EMBL" id="GAA4801954.1"/>
    </source>
</evidence>
<name>A0ABP9BZP7_9GAMM</name>
<evidence type="ECO:0000256" key="6">
    <source>
        <dbReference type="RuleBase" id="RU361134"/>
    </source>
</evidence>
<keyword evidence="3 6" id="KW-0119">Carbohydrate metabolism</keyword>